<protein>
    <submittedName>
        <fullName evidence="1">Uncharacterized protein</fullName>
    </submittedName>
</protein>
<proteinExistence type="predicted"/>
<accession>A0A4S8L3H8</accession>
<dbReference type="AlphaFoldDB" id="A0A4S8L3H8"/>
<gene>
    <name evidence="1" type="ORF">K435DRAFT_435239</name>
</gene>
<dbReference type="EMBL" id="ML179687">
    <property type="protein sequence ID" value="THU83086.1"/>
    <property type="molecule type" value="Genomic_DNA"/>
</dbReference>
<evidence type="ECO:0000313" key="2">
    <source>
        <dbReference type="Proteomes" id="UP000297245"/>
    </source>
</evidence>
<reference evidence="1 2" key="1">
    <citation type="journal article" date="2019" name="Nat. Ecol. Evol.">
        <title>Megaphylogeny resolves global patterns of mushroom evolution.</title>
        <authorList>
            <person name="Varga T."/>
            <person name="Krizsan K."/>
            <person name="Foldi C."/>
            <person name="Dima B."/>
            <person name="Sanchez-Garcia M."/>
            <person name="Sanchez-Ramirez S."/>
            <person name="Szollosi G.J."/>
            <person name="Szarkandi J.G."/>
            <person name="Papp V."/>
            <person name="Albert L."/>
            <person name="Andreopoulos W."/>
            <person name="Angelini C."/>
            <person name="Antonin V."/>
            <person name="Barry K.W."/>
            <person name="Bougher N.L."/>
            <person name="Buchanan P."/>
            <person name="Buyck B."/>
            <person name="Bense V."/>
            <person name="Catcheside P."/>
            <person name="Chovatia M."/>
            <person name="Cooper J."/>
            <person name="Damon W."/>
            <person name="Desjardin D."/>
            <person name="Finy P."/>
            <person name="Geml J."/>
            <person name="Haridas S."/>
            <person name="Hughes K."/>
            <person name="Justo A."/>
            <person name="Karasinski D."/>
            <person name="Kautmanova I."/>
            <person name="Kiss B."/>
            <person name="Kocsube S."/>
            <person name="Kotiranta H."/>
            <person name="LaButti K.M."/>
            <person name="Lechner B.E."/>
            <person name="Liimatainen K."/>
            <person name="Lipzen A."/>
            <person name="Lukacs Z."/>
            <person name="Mihaltcheva S."/>
            <person name="Morgado L.N."/>
            <person name="Niskanen T."/>
            <person name="Noordeloos M.E."/>
            <person name="Ohm R.A."/>
            <person name="Ortiz-Santana B."/>
            <person name="Ovrebo C."/>
            <person name="Racz N."/>
            <person name="Riley R."/>
            <person name="Savchenko A."/>
            <person name="Shiryaev A."/>
            <person name="Soop K."/>
            <person name="Spirin V."/>
            <person name="Szebenyi C."/>
            <person name="Tomsovsky M."/>
            <person name="Tulloss R.E."/>
            <person name="Uehling J."/>
            <person name="Grigoriev I.V."/>
            <person name="Vagvolgyi C."/>
            <person name="Papp T."/>
            <person name="Martin F.M."/>
            <person name="Miettinen O."/>
            <person name="Hibbett D.S."/>
            <person name="Nagy L.G."/>
        </authorList>
    </citation>
    <scope>NUCLEOTIDE SEQUENCE [LARGE SCALE GENOMIC DNA]</scope>
    <source>
        <strain evidence="1 2">CBS 962.96</strain>
    </source>
</reference>
<sequence length="57" mass="6451">MWFHMFNAISATPNVSNKTSFFAFLVLVVLNSVCRSLTIAVPLTTREETMIPLYITL</sequence>
<dbReference type="Proteomes" id="UP000297245">
    <property type="component" value="Unassembled WGS sequence"/>
</dbReference>
<name>A0A4S8L3H8_DENBC</name>
<evidence type="ECO:0000313" key="1">
    <source>
        <dbReference type="EMBL" id="THU83086.1"/>
    </source>
</evidence>
<keyword evidence="2" id="KW-1185">Reference proteome</keyword>
<organism evidence="1 2">
    <name type="scientific">Dendrothele bispora (strain CBS 962.96)</name>
    <dbReference type="NCBI Taxonomy" id="1314807"/>
    <lineage>
        <taxon>Eukaryota</taxon>
        <taxon>Fungi</taxon>
        <taxon>Dikarya</taxon>
        <taxon>Basidiomycota</taxon>
        <taxon>Agaricomycotina</taxon>
        <taxon>Agaricomycetes</taxon>
        <taxon>Agaricomycetidae</taxon>
        <taxon>Agaricales</taxon>
        <taxon>Agaricales incertae sedis</taxon>
        <taxon>Dendrothele</taxon>
    </lineage>
</organism>